<feature type="chain" id="PRO_5007542186" evidence="3">
    <location>
        <begin position="18"/>
        <end position="129"/>
    </location>
</feature>
<evidence type="ECO:0000256" key="1">
    <source>
        <dbReference type="SAM" id="MobiDB-lite"/>
    </source>
</evidence>
<keyword evidence="2" id="KW-0472">Membrane</keyword>
<proteinExistence type="predicted"/>
<accession>A0A147BF61</accession>
<protein>
    <submittedName>
        <fullName evidence="4">Putative cell wall integrity and stress response component 1</fullName>
    </submittedName>
</protein>
<organism evidence="4">
    <name type="scientific">Ixodes ricinus</name>
    <name type="common">Common tick</name>
    <name type="synonym">Acarus ricinus</name>
    <dbReference type="NCBI Taxonomy" id="34613"/>
    <lineage>
        <taxon>Eukaryota</taxon>
        <taxon>Metazoa</taxon>
        <taxon>Ecdysozoa</taxon>
        <taxon>Arthropoda</taxon>
        <taxon>Chelicerata</taxon>
        <taxon>Arachnida</taxon>
        <taxon>Acari</taxon>
        <taxon>Parasitiformes</taxon>
        <taxon>Ixodida</taxon>
        <taxon>Ixodoidea</taxon>
        <taxon>Ixodidae</taxon>
        <taxon>Ixodinae</taxon>
        <taxon>Ixodes</taxon>
    </lineage>
</organism>
<reference evidence="4" key="1">
    <citation type="journal article" date="2018" name="PLoS Negl. Trop. Dis.">
        <title>Sialome diversity of ticks revealed by RNAseq of single tick salivary glands.</title>
        <authorList>
            <person name="Perner J."/>
            <person name="Kropackova S."/>
            <person name="Kopacek P."/>
            <person name="Ribeiro J.M."/>
        </authorList>
    </citation>
    <scope>NUCLEOTIDE SEQUENCE</scope>
    <source>
        <strain evidence="4">Siblings of single egg batch collected in Ceske Budejovice</strain>
        <tissue evidence="4">Salivary glands</tissue>
    </source>
</reference>
<feature type="compositionally biased region" description="Low complexity" evidence="1">
    <location>
        <begin position="64"/>
        <end position="113"/>
    </location>
</feature>
<evidence type="ECO:0000256" key="2">
    <source>
        <dbReference type="SAM" id="Phobius"/>
    </source>
</evidence>
<keyword evidence="3" id="KW-0732">Signal</keyword>
<keyword evidence="2" id="KW-0812">Transmembrane</keyword>
<name>A0A147BF61_IXORI</name>
<feature type="signal peptide" evidence="3">
    <location>
        <begin position="1"/>
        <end position="17"/>
    </location>
</feature>
<sequence>MTARRFYSLFCFWAALAGSSLTTTPAWTAILAFLDPPSSSLFGAALGFAVAFLLAACTFLERCSSSSSSSPSSSSSSSSSPSSSSFSSPDSSPLSSSSSRPSSSMPSSSLSSSLALLLPCSMSSLSGGT</sequence>
<feature type="region of interest" description="Disordered" evidence="1">
    <location>
        <begin position="63"/>
        <end position="113"/>
    </location>
</feature>
<dbReference type="AlphaFoldDB" id="A0A147BF61"/>
<dbReference type="EMBL" id="GEGO01005978">
    <property type="protein sequence ID" value="JAR89426.1"/>
    <property type="molecule type" value="Transcribed_RNA"/>
</dbReference>
<keyword evidence="2" id="KW-1133">Transmembrane helix</keyword>
<evidence type="ECO:0000256" key="3">
    <source>
        <dbReference type="SAM" id="SignalP"/>
    </source>
</evidence>
<evidence type="ECO:0000313" key="4">
    <source>
        <dbReference type="EMBL" id="JAR89426.1"/>
    </source>
</evidence>
<feature type="transmembrane region" description="Helical" evidence="2">
    <location>
        <begin position="38"/>
        <end position="60"/>
    </location>
</feature>